<keyword evidence="4 6" id="KW-1133">Transmembrane helix</keyword>
<dbReference type="EMBL" id="FOZM01000002">
    <property type="protein sequence ID" value="SFS19454.1"/>
    <property type="molecule type" value="Genomic_DNA"/>
</dbReference>
<sequence length="147" mass="15988">MADRLFQQIAKFGVVGALGFCVDGGLLWLFVENGIDPYLARAISFPCAVLVTWYCNRVWTFSASRADSHLRQLGSYFGVQVVGGLTNYVVYAFWIAVFGTDPANVMVGFALGSALGAIVNFVGARQFAFRASQQDDKLPTPKAKSPH</sequence>
<dbReference type="InterPro" id="IPR007267">
    <property type="entry name" value="GtrA_DPMS_TM"/>
</dbReference>
<reference evidence="8 9" key="1">
    <citation type="submission" date="2016-10" db="EMBL/GenBank/DDBJ databases">
        <authorList>
            <person name="de Groot N.N."/>
        </authorList>
    </citation>
    <scope>NUCLEOTIDE SEQUENCE [LARGE SCALE GENOMIC DNA]</scope>
    <source>
        <strain evidence="8 9">DSM 29433</strain>
    </source>
</reference>
<dbReference type="AlphaFoldDB" id="A0A1I6MUY2"/>
<accession>A0A1I6MUY2</accession>
<name>A0A1I6MUY2_9RHOB</name>
<comment type="similarity">
    <text evidence="2">Belongs to the GtrA family.</text>
</comment>
<gene>
    <name evidence="8" type="ORF">SAMN05444714_2188</name>
</gene>
<feature type="transmembrane region" description="Helical" evidence="6">
    <location>
        <begin position="12"/>
        <end position="31"/>
    </location>
</feature>
<dbReference type="STRING" id="1123755.SAMN05444714_2188"/>
<protein>
    <submittedName>
        <fullName evidence="8">Putative flippase GtrA (Transmembrane translocase of bactoprenol-linked glucose)</fullName>
    </submittedName>
</protein>
<feature type="transmembrane region" description="Helical" evidence="6">
    <location>
        <begin position="76"/>
        <end position="97"/>
    </location>
</feature>
<keyword evidence="3 6" id="KW-0812">Transmembrane</keyword>
<evidence type="ECO:0000256" key="5">
    <source>
        <dbReference type="ARBA" id="ARBA00023136"/>
    </source>
</evidence>
<evidence type="ECO:0000256" key="1">
    <source>
        <dbReference type="ARBA" id="ARBA00004141"/>
    </source>
</evidence>
<feature type="domain" description="GtrA/DPMS transmembrane" evidence="7">
    <location>
        <begin position="11"/>
        <end position="129"/>
    </location>
</feature>
<evidence type="ECO:0000313" key="9">
    <source>
        <dbReference type="Proteomes" id="UP000198926"/>
    </source>
</evidence>
<evidence type="ECO:0000256" key="4">
    <source>
        <dbReference type="ARBA" id="ARBA00022989"/>
    </source>
</evidence>
<proteinExistence type="inferred from homology"/>
<evidence type="ECO:0000259" key="7">
    <source>
        <dbReference type="Pfam" id="PF04138"/>
    </source>
</evidence>
<keyword evidence="9" id="KW-1185">Reference proteome</keyword>
<evidence type="ECO:0000256" key="3">
    <source>
        <dbReference type="ARBA" id="ARBA00022692"/>
    </source>
</evidence>
<dbReference type="GO" id="GO:0000271">
    <property type="term" value="P:polysaccharide biosynthetic process"/>
    <property type="evidence" value="ECO:0007669"/>
    <property type="project" value="InterPro"/>
</dbReference>
<evidence type="ECO:0000256" key="6">
    <source>
        <dbReference type="SAM" id="Phobius"/>
    </source>
</evidence>
<dbReference type="InterPro" id="IPR051401">
    <property type="entry name" value="GtrA_CellWall_Glycosyl"/>
</dbReference>
<dbReference type="GO" id="GO:0005886">
    <property type="term" value="C:plasma membrane"/>
    <property type="evidence" value="ECO:0007669"/>
    <property type="project" value="TreeGrafter"/>
</dbReference>
<evidence type="ECO:0000256" key="2">
    <source>
        <dbReference type="ARBA" id="ARBA00009399"/>
    </source>
</evidence>
<dbReference type="PANTHER" id="PTHR38459">
    <property type="entry name" value="PROPHAGE BACTOPRENOL-LINKED GLUCOSE TRANSLOCASE HOMOLOG"/>
    <property type="match status" value="1"/>
</dbReference>
<dbReference type="Proteomes" id="UP000198926">
    <property type="component" value="Unassembled WGS sequence"/>
</dbReference>
<feature type="transmembrane region" description="Helical" evidence="6">
    <location>
        <begin position="37"/>
        <end position="55"/>
    </location>
</feature>
<keyword evidence="5 6" id="KW-0472">Membrane</keyword>
<dbReference type="RefSeq" id="WP_090208217.1">
    <property type="nucleotide sequence ID" value="NZ_FOZM01000002.1"/>
</dbReference>
<feature type="transmembrane region" description="Helical" evidence="6">
    <location>
        <begin position="103"/>
        <end position="123"/>
    </location>
</feature>
<dbReference type="PANTHER" id="PTHR38459:SF1">
    <property type="entry name" value="PROPHAGE BACTOPRENOL-LINKED GLUCOSE TRANSLOCASE HOMOLOG"/>
    <property type="match status" value="1"/>
</dbReference>
<dbReference type="OrthoDB" id="7360864at2"/>
<evidence type="ECO:0000313" key="8">
    <source>
        <dbReference type="EMBL" id="SFS19454.1"/>
    </source>
</evidence>
<dbReference type="Pfam" id="PF04138">
    <property type="entry name" value="GtrA_DPMS_TM"/>
    <property type="match status" value="1"/>
</dbReference>
<comment type="subcellular location">
    <subcellularLocation>
        <location evidence="1">Membrane</location>
        <topology evidence="1">Multi-pass membrane protein</topology>
    </subcellularLocation>
</comment>
<organism evidence="8 9">
    <name type="scientific">Yoonia litorea</name>
    <dbReference type="NCBI Taxonomy" id="1123755"/>
    <lineage>
        <taxon>Bacteria</taxon>
        <taxon>Pseudomonadati</taxon>
        <taxon>Pseudomonadota</taxon>
        <taxon>Alphaproteobacteria</taxon>
        <taxon>Rhodobacterales</taxon>
        <taxon>Paracoccaceae</taxon>
        <taxon>Yoonia</taxon>
    </lineage>
</organism>